<evidence type="ECO:0000313" key="1">
    <source>
        <dbReference type="EMBL" id="EMJ38011.1"/>
    </source>
</evidence>
<accession>A0A0F6IIY6</accession>
<dbReference type="Proteomes" id="UP000012164">
    <property type="component" value="Unassembled WGS sequence"/>
</dbReference>
<dbReference type="AlphaFoldDB" id="A0A0F6IIY6"/>
<protein>
    <submittedName>
        <fullName evidence="1">Uncharacterized protein</fullName>
    </submittedName>
</protein>
<sequence length="52" mass="5763">MKEERLRILCALLSNPNIIPGSSIDYAIELSDEIVSKISQETVGITQNKTTE</sequence>
<dbReference type="EMBL" id="AKWR02000057">
    <property type="protein sequence ID" value="EMJ38011.1"/>
    <property type="molecule type" value="Genomic_DNA"/>
</dbReference>
<evidence type="ECO:0000313" key="2">
    <source>
        <dbReference type="Proteomes" id="UP000012164"/>
    </source>
</evidence>
<reference evidence="1 2" key="1">
    <citation type="submission" date="2013-01" db="EMBL/GenBank/DDBJ databases">
        <authorList>
            <person name="Harkins D.M."/>
            <person name="Durkin A.S."/>
            <person name="Brinkac L.M."/>
            <person name="Haft D.H."/>
            <person name="Selengut J.D."/>
            <person name="Sanka R."/>
            <person name="DePew J."/>
            <person name="Purushe J."/>
            <person name="Peacock S.J."/>
            <person name="Thaipadungpanit J."/>
            <person name="Wuthiekanun V.W."/>
            <person name="Day N.P."/>
            <person name="Vinetz J.M."/>
            <person name="Sutton G.G."/>
            <person name="Nierman W.C."/>
            <person name="Fouts D.E."/>
        </authorList>
    </citation>
    <scope>NUCLEOTIDE SEQUENCE [LARGE SCALE GENOMIC DNA]</scope>
    <source>
        <strain evidence="1 2">FPW1039</strain>
    </source>
</reference>
<organism evidence="1 2">
    <name type="scientific">Leptospira interrogans str. FPW1039</name>
    <dbReference type="NCBI Taxonomy" id="1193040"/>
    <lineage>
        <taxon>Bacteria</taxon>
        <taxon>Pseudomonadati</taxon>
        <taxon>Spirochaetota</taxon>
        <taxon>Spirochaetia</taxon>
        <taxon>Leptospirales</taxon>
        <taxon>Leptospiraceae</taxon>
        <taxon>Leptospira</taxon>
    </lineage>
</organism>
<proteinExistence type="predicted"/>
<gene>
    <name evidence="1" type="ORF">LEP1GSC079_1795</name>
</gene>
<comment type="caution">
    <text evidence="1">The sequence shown here is derived from an EMBL/GenBank/DDBJ whole genome shotgun (WGS) entry which is preliminary data.</text>
</comment>
<name>A0A0F6IIY6_LEPIR</name>